<organism evidence="2 3">
    <name type="scientific">Gordonia neofelifaecis NRRL B-59395</name>
    <dbReference type="NCBI Taxonomy" id="644548"/>
    <lineage>
        <taxon>Bacteria</taxon>
        <taxon>Bacillati</taxon>
        <taxon>Actinomycetota</taxon>
        <taxon>Actinomycetes</taxon>
        <taxon>Mycobacteriales</taxon>
        <taxon>Gordoniaceae</taxon>
        <taxon>Gordonia</taxon>
    </lineage>
</organism>
<evidence type="ECO:0000313" key="3">
    <source>
        <dbReference type="Proteomes" id="UP000035065"/>
    </source>
</evidence>
<evidence type="ECO:0008006" key="4">
    <source>
        <dbReference type="Google" id="ProtNLM"/>
    </source>
</evidence>
<dbReference type="Proteomes" id="UP000035065">
    <property type="component" value="Unassembled WGS sequence"/>
</dbReference>
<keyword evidence="3" id="KW-1185">Reference proteome</keyword>
<comment type="caution">
    <text evidence="2">The sequence shown here is derived from an EMBL/GenBank/DDBJ whole genome shotgun (WGS) entry which is preliminary data.</text>
</comment>
<name>F1YL05_9ACTN</name>
<sequence length="234" mass="23848">MASRAIRTSGAMVSAAAVLALAVGCSDADAVSPEQQRAVDVTLTQADLPAGFHAAKLGKDELQQMTDQLVDSTKKAQVTPANCVAPGAMVKKIDTATVGVMAATNAEVAVSESVQFADDVDGGVDLRTARREVTGDCGTVHVAVTAGPVKGSDIDVTYSVLDLPRGRADDVLVVESRSRTVNGSKSGSMDLLVGNALVDGYLVTVQMSPIDGSGGLDRAAFADVFAKAVAKAAK</sequence>
<proteinExistence type="predicted"/>
<evidence type="ECO:0000256" key="1">
    <source>
        <dbReference type="SAM" id="SignalP"/>
    </source>
</evidence>
<protein>
    <recommendedName>
        <fullName evidence="4">DUF5642 domain-containing protein</fullName>
    </recommendedName>
</protein>
<dbReference type="AlphaFoldDB" id="F1YL05"/>
<evidence type="ECO:0000313" key="2">
    <source>
        <dbReference type="EMBL" id="EGD54610.1"/>
    </source>
</evidence>
<accession>F1YL05</accession>
<dbReference type="EMBL" id="AEUD01000011">
    <property type="protein sequence ID" value="EGD54610.1"/>
    <property type="molecule type" value="Genomic_DNA"/>
</dbReference>
<reference evidence="2 3" key="1">
    <citation type="journal article" date="2011" name="J. Bacteriol.">
        <title>Draft Genome Sequence of Gordonia neofelifaecis NRRL B-59395, a Cholesterol-Degrading Actinomycete.</title>
        <authorList>
            <person name="Ge F."/>
            <person name="Li W."/>
            <person name="Chen G."/>
            <person name="Liu Y."/>
            <person name="Zhang G."/>
            <person name="Yong B."/>
            <person name="Wang Q."/>
            <person name="Wang N."/>
            <person name="Huang Z."/>
            <person name="Li W."/>
            <person name="Wang J."/>
            <person name="Wu C."/>
            <person name="Xie Q."/>
            <person name="Liu G."/>
        </authorList>
    </citation>
    <scope>NUCLEOTIDE SEQUENCE [LARGE SCALE GENOMIC DNA]</scope>
    <source>
        <strain evidence="2 3">NRRL B-59395</strain>
    </source>
</reference>
<dbReference type="PROSITE" id="PS51257">
    <property type="entry name" value="PROKAR_LIPOPROTEIN"/>
    <property type="match status" value="1"/>
</dbReference>
<dbReference type="STRING" id="644548.SCNU_13548"/>
<dbReference type="OrthoDB" id="4374872at2"/>
<dbReference type="RefSeq" id="WP_009679911.1">
    <property type="nucleotide sequence ID" value="NZ_AEUD01000011.1"/>
</dbReference>
<keyword evidence="1" id="KW-0732">Signal</keyword>
<feature type="chain" id="PRO_5003272100" description="DUF5642 domain-containing protein" evidence="1">
    <location>
        <begin position="31"/>
        <end position="234"/>
    </location>
</feature>
<gene>
    <name evidence="2" type="ORF">SCNU_13548</name>
</gene>
<feature type="signal peptide" evidence="1">
    <location>
        <begin position="1"/>
        <end position="30"/>
    </location>
</feature>
<dbReference type="eggNOG" id="ENOG5031EH4">
    <property type="taxonomic scope" value="Bacteria"/>
</dbReference>